<dbReference type="OrthoDB" id="793003at2"/>
<dbReference type="AlphaFoldDB" id="A0A5B2TLK6"/>
<keyword evidence="1" id="KW-0436">Ligase</keyword>
<dbReference type="GO" id="GO:0016874">
    <property type="term" value="F:ligase activity"/>
    <property type="evidence" value="ECO:0007669"/>
    <property type="project" value="UniProtKB-KW"/>
</dbReference>
<organism evidence="1 2">
    <name type="scientific">Teichococcus oryzae</name>
    <dbReference type="NCBI Taxonomy" id="1608942"/>
    <lineage>
        <taxon>Bacteria</taxon>
        <taxon>Pseudomonadati</taxon>
        <taxon>Pseudomonadota</taxon>
        <taxon>Alphaproteobacteria</taxon>
        <taxon>Acetobacterales</taxon>
        <taxon>Roseomonadaceae</taxon>
        <taxon>Roseomonas</taxon>
    </lineage>
</organism>
<gene>
    <name evidence="1" type="ORF">F0Q34_01920</name>
</gene>
<reference evidence="1 2" key="1">
    <citation type="journal article" date="2015" name="Int. J. Syst. Evol. Microbiol.">
        <title>Roseomonas oryzae sp. nov., isolated from paddy rhizosphere soil.</title>
        <authorList>
            <person name="Ramaprasad E.V."/>
            <person name="Sasikala Ch."/>
            <person name="Ramana Ch.V."/>
        </authorList>
    </citation>
    <scope>NUCLEOTIDE SEQUENCE [LARGE SCALE GENOMIC DNA]</scope>
    <source>
        <strain evidence="1 2">KCTC 42542</strain>
    </source>
</reference>
<name>A0A5B2TLK6_9PROT</name>
<protein>
    <submittedName>
        <fullName evidence="1">2'-5' RNA ligase family protein</fullName>
    </submittedName>
</protein>
<dbReference type="Proteomes" id="UP000322110">
    <property type="component" value="Unassembled WGS sequence"/>
</dbReference>
<dbReference type="Pfam" id="PF13563">
    <property type="entry name" value="2_5_RNA_ligase2"/>
    <property type="match status" value="1"/>
</dbReference>
<dbReference type="EMBL" id="VUKA01000001">
    <property type="protein sequence ID" value="KAA2215256.1"/>
    <property type="molecule type" value="Genomic_DNA"/>
</dbReference>
<keyword evidence="2" id="KW-1185">Reference proteome</keyword>
<dbReference type="Gene3D" id="3.90.1140.10">
    <property type="entry name" value="Cyclic phosphodiesterase"/>
    <property type="match status" value="1"/>
</dbReference>
<sequence length="168" mass="18373">MDAPLILSLGFDQESFARLDALRQTHFPPERNLIPAHLTLFHALPGASAVAISAHLAACAAATPAPRLRFVKPRFLGRGVALDAESPALLALRRSLAATWAAWLTPQDRQGFRPHVTIQNKVAPEAARGLFDRLAPGFMPWKARGEALLLWHYRGGPWEAAGRFPFNG</sequence>
<dbReference type="SUPFAM" id="SSF55144">
    <property type="entry name" value="LigT-like"/>
    <property type="match status" value="1"/>
</dbReference>
<accession>A0A5B2TLK6</accession>
<proteinExistence type="predicted"/>
<dbReference type="InterPro" id="IPR009097">
    <property type="entry name" value="Cyclic_Pdiesterase"/>
</dbReference>
<evidence type="ECO:0000313" key="2">
    <source>
        <dbReference type="Proteomes" id="UP000322110"/>
    </source>
</evidence>
<evidence type="ECO:0000313" key="1">
    <source>
        <dbReference type="EMBL" id="KAA2215256.1"/>
    </source>
</evidence>
<comment type="caution">
    <text evidence="1">The sequence shown here is derived from an EMBL/GenBank/DDBJ whole genome shotgun (WGS) entry which is preliminary data.</text>
</comment>